<evidence type="ECO:0000256" key="2">
    <source>
        <dbReference type="ARBA" id="ARBA00022801"/>
    </source>
</evidence>
<proteinExistence type="predicted"/>
<evidence type="ECO:0000259" key="7">
    <source>
        <dbReference type="PROSITE" id="PS51192"/>
    </source>
</evidence>
<dbReference type="VEuPathDB" id="ToxoDB:cyc_04159"/>
<dbReference type="InterPro" id="IPR014001">
    <property type="entry name" value="Helicase_ATP-bd"/>
</dbReference>
<keyword evidence="4" id="KW-0067">ATP-binding</keyword>
<evidence type="ECO:0000259" key="8">
    <source>
        <dbReference type="PROSITE" id="PS51194"/>
    </source>
</evidence>
<evidence type="ECO:0000259" key="9">
    <source>
        <dbReference type="PROSITE" id="PS51195"/>
    </source>
</evidence>
<name>A0A1D3CWT7_9EIME</name>
<evidence type="ECO:0000256" key="6">
    <source>
        <dbReference type="SAM" id="MobiDB-lite"/>
    </source>
</evidence>
<dbReference type="InParanoid" id="A0A1D3CWT7"/>
<dbReference type="AlphaFoldDB" id="A0A1D3CWT7"/>
<dbReference type="InterPro" id="IPR014014">
    <property type="entry name" value="RNA_helicase_DEAD_Q_motif"/>
</dbReference>
<feature type="domain" description="DEAD-box RNA helicase Q" evidence="9">
    <location>
        <begin position="88"/>
        <end position="116"/>
    </location>
</feature>
<evidence type="ECO:0000256" key="3">
    <source>
        <dbReference type="ARBA" id="ARBA00022806"/>
    </source>
</evidence>
<evidence type="ECO:0000256" key="4">
    <source>
        <dbReference type="ARBA" id="ARBA00022840"/>
    </source>
</evidence>
<evidence type="ECO:0000256" key="1">
    <source>
        <dbReference type="ARBA" id="ARBA00022741"/>
    </source>
</evidence>
<dbReference type="Pfam" id="PF00271">
    <property type="entry name" value="Helicase_C"/>
    <property type="match status" value="1"/>
</dbReference>
<protein>
    <submittedName>
        <fullName evidence="10">Dead deah box helicase domain-containing protein</fullName>
    </submittedName>
</protein>
<dbReference type="GO" id="GO:0016787">
    <property type="term" value="F:hydrolase activity"/>
    <property type="evidence" value="ECO:0007669"/>
    <property type="project" value="UniProtKB-KW"/>
</dbReference>
<dbReference type="GO" id="GO:0003724">
    <property type="term" value="F:RNA helicase activity"/>
    <property type="evidence" value="ECO:0007669"/>
    <property type="project" value="InterPro"/>
</dbReference>
<dbReference type="PROSITE" id="PS51192">
    <property type="entry name" value="HELICASE_ATP_BIND_1"/>
    <property type="match status" value="1"/>
</dbReference>
<dbReference type="PANTHER" id="PTHR47958">
    <property type="entry name" value="ATP-DEPENDENT RNA HELICASE DBP3"/>
    <property type="match status" value="1"/>
</dbReference>
<dbReference type="EMBL" id="JROU02001673">
    <property type="protein sequence ID" value="OEH75659.1"/>
    <property type="molecule type" value="Genomic_DNA"/>
</dbReference>
<feature type="short sequence motif" description="Q motif" evidence="5">
    <location>
        <begin position="88"/>
        <end position="116"/>
    </location>
</feature>
<dbReference type="Gene3D" id="3.40.50.300">
    <property type="entry name" value="P-loop containing nucleotide triphosphate hydrolases"/>
    <property type="match status" value="4"/>
</dbReference>
<reference evidence="10 11" key="1">
    <citation type="journal article" date="2016" name="BMC Genomics">
        <title>Comparative genomics reveals Cyclospora cayetanensis possesses coccidia-like metabolism and invasion components but unique surface antigens.</title>
        <authorList>
            <person name="Liu S."/>
            <person name="Wang L."/>
            <person name="Zheng H."/>
            <person name="Xu Z."/>
            <person name="Roellig D.M."/>
            <person name="Li N."/>
            <person name="Frace M.A."/>
            <person name="Tang K."/>
            <person name="Arrowood M.J."/>
            <person name="Moss D.M."/>
            <person name="Zhang L."/>
            <person name="Feng Y."/>
            <person name="Xiao L."/>
        </authorList>
    </citation>
    <scope>NUCLEOTIDE SEQUENCE [LARGE SCALE GENOMIC DNA]</scope>
    <source>
        <strain evidence="10 11">CHN_HEN01</strain>
    </source>
</reference>
<dbReference type="Proteomes" id="UP000095192">
    <property type="component" value="Unassembled WGS sequence"/>
</dbReference>
<dbReference type="SMART" id="SM00490">
    <property type="entry name" value="HELICc"/>
    <property type="match status" value="1"/>
</dbReference>
<dbReference type="PROSITE" id="PS51195">
    <property type="entry name" value="Q_MOTIF"/>
    <property type="match status" value="1"/>
</dbReference>
<gene>
    <name evidence="10" type="ORF">cyc_04159</name>
</gene>
<keyword evidence="11" id="KW-1185">Reference proteome</keyword>
<evidence type="ECO:0000313" key="10">
    <source>
        <dbReference type="EMBL" id="OEH75659.1"/>
    </source>
</evidence>
<dbReference type="PROSITE" id="PS51194">
    <property type="entry name" value="HELICASE_CTER"/>
    <property type="match status" value="1"/>
</dbReference>
<keyword evidence="2" id="KW-0378">Hydrolase</keyword>
<organism evidence="10 11">
    <name type="scientific">Cyclospora cayetanensis</name>
    <dbReference type="NCBI Taxonomy" id="88456"/>
    <lineage>
        <taxon>Eukaryota</taxon>
        <taxon>Sar</taxon>
        <taxon>Alveolata</taxon>
        <taxon>Apicomplexa</taxon>
        <taxon>Conoidasida</taxon>
        <taxon>Coccidia</taxon>
        <taxon>Eucoccidiorida</taxon>
        <taxon>Eimeriorina</taxon>
        <taxon>Eimeriidae</taxon>
        <taxon>Cyclospora</taxon>
    </lineage>
</organism>
<feature type="domain" description="Helicase ATP-binding" evidence="7">
    <location>
        <begin position="72"/>
        <end position="340"/>
    </location>
</feature>
<dbReference type="GO" id="GO:0005524">
    <property type="term" value="F:ATP binding"/>
    <property type="evidence" value="ECO:0007669"/>
    <property type="project" value="UniProtKB-KW"/>
</dbReference>
<dbReference type="InterPro" id="IPR001650">
    <property type="entry name" value="Helicase_C-like"/>
</dbReference>
<sequence length="632" mass="68357">MPVTSEEAARLLESLKAGGASLEQLQGLLESLKGAAGAGVADGATEEAAHEDEEDDASSSLAASALAPSNAVPVSDMGRNTIAASLLLSGTDLKLSKELLLAVEALGFKAPSKIQAAALPLVLNHRENLIAQALCLCPTRELAQQTVFVLKSLARFTRLQIFLAVPQSRPGVSEFPDGATADESSLFSPNAEGREVVFSSNTSPDVRQQIVVGTPGLPRASASAAFLAASMALDPSDARRIVLRLSKKPDCAMLRGIGALPADFREAAVACVFSVIVCASTSRKVDGTVEEAALPREHGADVQQIRRFLPNDLQILLFSATYSDTVRQFAEKLIPRANKITLKREELTLSCIQQFYMVADPRLPPPEAPGGPPGGDPLELEAPSYLMLPQHLQRPGAPVDRELVMRVFKHKYEHLKTLYGALAVGQSVIFVNSRRLAFFLALKLQKELSFSVSLICGSQAQGPEKLSIEIRDRIMKEFRRGETKVLICTDVLSRGIDVPQVTLVVNFDLPIYYTGRGRGPQPDVAGGPGVPFGGPPGFEESWEGQHVDRRGQRIVPSGIDFPDGVCVNFETYLHRIGRTGRFGLRGIAVNLVCPEEMFLLDQIRSFYKCRIDELSSDTEAIEAIIRNLRTEG</sequence>
<keyword evidence="1" id="KW-0547">Nucleotide-binding</keyword>
<comment type="caution">
    <text evidence="10">The sequence shown here is derived from an EMBL/GenBank/DDBJ whole genome shotgun (WGS) entry which is preliminary data.</text>
</comment>
<keyword evidence="3 10" id="KW-0347">Helicase</keyword>
<feature type="domain" description="Helicase C-terminal" evidence="8">
    <location>
        <begin position="414"/>
        <end position="622"/>
    </location>
</feature>
<dbReference type="SUPFAM" id="SSF52540">
    <property type="entry name" value="P-loop containing nucleoside triphosphate hydrolases"/>
    <property type="match status" value="2"/>
</dbReference>
<dbReference type="CDD" id="cd18787">
    <property type="entry name" value="SF2_C_DEAD"/>
    <property type="match status" value="1"/>
</dbReference>
<dbReference type="InterPro" id="IPR027417">
    <property type="entry name" value="P-loop_NTPase"/>
</dbReference>
<evidence type="ECO:0000256" key="5">
    <source>
        <dbReference type="PROSITE-ProRule" id="PRU00552"/>
    </source>
</evidence>
<feature type="region of interest" description="Disordered" evidence="6">
    <location>
        <begin position="40"/>
        <end position="62"/>
    </location>
</feature>
<evidence type="ECO:0000313" key="11">
    <source>
        <dbReference type="Proteomes" id="UP000095192"/>
    </source>
</evidence>
<accession>A0A1D3CWT7</accession>
<dbReference type="VEuPathDB" id="ToxoDB:LOC34620728"/>